<dbReference type="AlphaFoldDB" id="A0AAD7HUW2"/>
<keyword evidence="3" id="KW-1185">Reference proteome</keyword>
<dbReference type="EMBL" id="JARKIB010000169">
    <property type="protein sequence ID" value="KAJ7728881.1"/>
    <property type="molecule type" value="Genomic_DNA"/>
</dbReference>
<organism evidence="2 3">
    <name type="scientific">Mycena metata</name>
    <dbReference type="NCBI Taxonomy" id="1033252"/>
    <lineage>
        <taxon>Eukaryota</taxon>
        <taxon>Fungi</taxon>
        <taxon>Dikarya</taxon>
        <taxon>Basidiomycota</taxon>
        <taxon>Agaricomycotina</taxon>
        <taxon>Agaricomycetes</taxon>
        <taxon>Agaricomycetidae</taxon>
        <taxon>Agaricales</taxon>
        <taxon>Marasmiineae</taxon>
        <taxon>Mycenaceae</taxon>
        <taxon>Mycena</taxon>
    </lineage>
</organism>
<reference evidence="2" key="1">
    <citation type="submission" date="2023-03" db="EMBL/GenBank/DDBJ databases">
        <title>Massive genome expansion in bonnet fungi (Mycena s.s.) driven by repeated elements and novel gene families across ecological guilds.</title>
        <authorList>
            <consortium name="Lawrence Berkeley National Laboratory"/>
            <person name="Harder C.B."/>
            <person name="Miyauchi S."/>
            <person name="Viragh M."/>
            <person name="Kuo A."/>
            <person name="Thoen E."/>
            <person name="Andreopoulos B."/>
            <person name="Lu D."/>
            <person name="Skrede I."/>
            <person name="Drula E."/>
            <person name="Henrissat B."/>
            <person name="Morin E."/>
            <person name="Kohler A."/>
            <person name="Barry K."/>
            <person name="LaButti K."/>
            <person name="Morin E."/>
            <person name="Salamov A."/>
            <person name="Lipzen A."/>
            <person name="Mereny Z."/>
            <person name="Hegedus B."/>
            <person name="Baldrian P."/>
            <person name="Stursova M."/>
            <person name="Weitz H."/>
            <person name="Taylor A."/>
            <person name="Grigoriev I.V."/>
            <person name="Nagy L.G."/>
            <person name="Martin F."/>
            <person name="Kauserud H."/>
        </authorList>
    </citation>
    <scope>NUCLEOTIDE SEQUENCE</scope>
    <source>
        <strain evidence="2">CBHHK182m</strain>
    </source>
</reference>
<dbReference type="Proteomes" id="UP001215598">
    <property type="component" value="Unassembled WGS sequence"/>
</dbReference>
<proteinExistence type="predicted"/>
<feature type="transmembrane region" description="Helical" evidence="1">
    <location>
        <begin position="6"/>
        <end position="35"/>
    </location>
</feature>
<evidence type="ECO:0000256" key="1">
    <source>
        <dbReference type="SAM" id="Phobius"/>
    </source>
</evidence>
<evidence type="ECO:0000313" key="2">
    <source>
        <dbReference type="EMBL" id="KAJ7728881.1"/>
    </source>
</evidence>
<feature type="transmembrane region" description="Helical" evidence="1">
    <location>
        <begin position="107"/>
        <end position="129"/>
    </location>
</feature>
<keyword evidence="1" id="KW-0812">Transmembrane</keyword>
<name>A0AAD7HUW2_9AGAR</name>
<accession>A0AAD7HUW2</accession>
<gene>
    <name evidence="2" type="ORF">B0H16DRAFT_1734441</name>
</gene>
<keyword evidence="1" id="KW-1133">Transmembrane helix</keyword>
<evidence type="ECO:0000313" key="3">
    <source>
        <dbReference type="Proteomes" id="UP001215598"/>
    </source>
</evidence>
<feature type="transmembrane region" description="Helical" evidence="1">
    <location>
        <begin position="56"/>
        <end position="87"/>
    </location>
</feature>
<sequence>MSLSLIAANLATLALATLFYGIYLVLFFISIYLLLQRYNATHTSHKSRKNNSMFRSIVFISAICLFIVVTAHWATVVYRAFVAFVVLRNETDSDIFLNDHNQITETMQNTLLGVAILIGDSLIIHRLWVVWTPNKLVIVVPAVSLLALSVCTFVSTKITSQSSDVFGNPLLKSSVLLTLITNVYCTGKSSSSLS</sequence>
<keyword evidence="1" id="KW-0472">Membrane</keyword>
<protein>
    <submittedName>
        <fullName evidence="2">Uncharacterized protein</fullName>
    </submittedName>
</protein>
<comment type="caution">
    <text evidence="2">The sequence shown here is derived from an EMBL/GenBank/DDBJ whole genome shotgun (WGS) entry which is preliminary data.</text>
</comment>
<feature type="transmembrane region" description="Helical" evidence="1">
    <location>
        <begin position="136"/>
        <end position="158"/>
    </location>
</feature>